<accession>A0ABQ6TLC9</accession>
<evidence type="ECO:0000256" key="2">
    <source>
        <dbReference type="SAM" id="SignalP"/>
    </source>
</evidence>
<dbReference type="InterPro" id="IPR027385">
    <property type="entry name" value="Beta-barrel_OMP"/>
</dbReference>
<dbReference type="SUPFAM" id="SSF56925">
    <property type="entry name" value="OMPA-like"/>
    <property type="match status" value="1"/>
</dbReference>
<dbReference type="InterPro" id="IPR011250">
    <property type="entry name" value="OMP/PagP_B-barrel"/>
</dbReference>
<sequence>MKRLFSPYVLVVALTGILAAQTAFAFRDGYRNESPYNPYGGVAPYLSIAGGAWLPTHTTSDNTTLTPTETRYDGGVGVAGAFGAELGPFFRLENELSYRYAPGHNGGGDTWALAWMINGWLQARNRTPVTPYFGAGLGLGRGHVASAGPWDGDMTGLAYQAGFGLDIMLDRVTSLDIGYRYFGITESDNNNAGGGDLAGSSIMAGVRFRF</sequence>
<evidence type="ECO:0000259" key="3">
    <source>
        <dbReference type="Pfam" id="PF13505"/>
    </source>
</evidence>
<organism evidence="4 5">
    <name type="scientific">Oryzomonas sagensis</name>
    <dbReference type="NCBI Taxonomy" id="2603857"/>
    <lineage>
        <taxon>Bacteria</taxon>
        <taxon>Pseudomonadati</taxon>
        <taxon>Thermodesulfobacteriota</taxon>
        <taxon>Desulfuromonadia</taxon>
        <taxon>Geobacterales</taxon>
        <taxon>Geobacteraceae</taxon>
        <taxon>Oryzomonas</taxon>
    </lineage>
</organism>
<dbReference type="Proteomes" id="UP000798046">
    <property type="component" value="Unassembled WGS sequence"/>
</dbReference>
<dbReference type="RefSeq" id="WP_151157674.1">
    <property type="nucleotide sequence ID" value="NZ_VZRA01000004.1"/>
</dbReference>
<dbReference type="Pfam" id="PF13505">
    <property type="entry name" value="OMP_b-brl"/>
    <property type="match status" value="1"/>
</dbReference>
<evidence type="ECO:0000256" key="1">
    <source>
        <dbReference type="ARBA" id="ARBA00022729"/>
    </source>
</evidence>
<evidence type="ECO:0000313" key="5">
    <source>
        <dbReference type="Proteomes" id="UP000798046"/>
    </source>
</evidence>
<keyword evidence="5" id="KW-1185">Reference proteome</keyword>
<comment type="caution">
    <text evidence="4">The sequence shown here is derived from an EMBL/GenBank/DDBJ whole genome shotgun (WGS) entry which is preliminary data.</text>
</comment>
<feature type="domain" description="Outer membrane protein beta-barrel" evidence="3">
    <location>
        <begin position="13"/>
        <end position="210"/>
    </location>
</feature>
<dbReference type="EMBL" id="VZRA01000004">
    <property type="protein sequence ID" value="KAB0669043.1"/>
    <property type="molecule type" value="Genomic_DNA"/>
</dbReference>
<feature type="signal peptide" evidence="2">
    <location>
        <begin position="1"/>
        <end position="25"/>
    </location>
</feature>
<reference evidence="4 5" key="1">
    <citation type="journal article" date="2020" name="Microorganisms">
        <title>Description of Three Novel Members in the Family Geobacteraceae, Oryzomonas japonicum gen. nov., sp. nov., Oryzomonas sagensis sp. nov., and Oryzomonas ruber sp. nov.</title>
        <authorList>
            <person name="Xu Z."/>
            <person name="Masuda Y."/>
            <person name="Hayakawa C."/>
            <person name="Ushijima N."/>
            <person name="Kawano K."/>
            <person name="Shiratori Y."/>
            <person name="Senoo K."/>
            <person name="Itoh H."/>
        </authorList>
    </citation>
    <scope>NUCLEOTIDE SEQUENCE [LARGE SCALE GENOMIC DNA]</scope>
    <source>
        <strain evidence="4 5">Red100</strain>
    </source>
</reference>
<keyword evidence="1 2" id="KW-0732">Signal</keyword>
<dbReference type="Gene3D" id="2.40.160.20">
    <property type="match status" value="1"/>
</dbReference>
<protein>
    <submittedName>
        <fullName evidence="4">Porin family protein</fullName>
    </submittedName>
</protein>
<evidence type="ECO:0000313" key="4">
    <source>
        <dbReference type="EMBL" id="KAB0669043.1"/>
    </source>
</evidence>
<gene>
    <name evidence="4" type="ORF">F6V30_14505</name>
</gene>
<feature type="chain" id="PRO_5045631300" evidence="2">
    <location>
        <begin position="26"/>
        <end position="210"/>
    </location>
</feature>
<proteinExistence type="predicted"/>
<name>A0ABQ6TLC9_9BACT</name>